<accession>A0ABP7C061</accession>
<keyword evidence="4" id="KW-1185">Reference proteome</keyword>
<protein>
    <submittedName>
        <fullName evidence="3">Colanic acid biosynthesis acetyltransferase</fullName>
    </submittedName>
</protein>
<sequence>MNEITNSDVNEIPVIDLSRAPGERAAWGRPALVVYLWGLVELFFVTNPLQISSNLRIRVLRLFGAKIGEGVIFRPRTRVKFPWKLEIGAGSWIGEGVWIHNQDTVIIGRDVVLSQETFVTTGSHAHRNDMALLTSPVEIKDGAWLTSRVMLTGGCTVGTSALVKPMTVVSCDVPANTVFGGCPPSVLGHRFPEDKDQASHGSATE</sequence>
<comment type="similarity">
    <text evidence="1">Belongs to the transferase hexapeptide repeat family.</text>
</comment>
<evidence type="ECO:0000256" key="2">
    <source>
        <dbReference type="ARBA" id="ARBA00022679"/>
    </source>
</evidence>
<dbReference type="PANTHER" id="PTHR23416">
    <property type="entry name" value="SIALIC ACID SYNTHASE-RELATED"/>
    <property type="match status" value="1"/>
</dbReference>
<dbReference type="RefSeq" id="WP_345148719.1">
    <property type="nucleotide sequence ID" value="NZ_BAABEO010000008.1"/>
</dbReference>
<reference evidence="4" key="1">
    <citation type="journal article" date="2019" name="Int. J. Syst. Evol. Microbiol.">
        <title>The Global Catalogue of Microorganisms (GCM) 10K type strain sequencing project: providing services to taxonomists for standard genome sequencing and annotation.</title>
        <authorList>
            <consortium name="The Broad Institute Genomics Platform"/>
            <consortium name="The Broad Institute Genome Sequencing Center for Infectious Disease"/>
            <person name="Wu L."/>
            <person name="Ma J."/>
        </authorList>
    </citation>
    <scope>NUCLEOTIDE SEQUENCE [LARGE SCALE GENOMIC DNA]</scope>
    <source>
        <strain evidence="4">JCM 30742</strain>
    </source>
</reference>
<evidence type="ECO:0000313" key="4">
    <source>
        <dbReference type="Proteomes" id="UP001500752"/>
    </source>
</evidence>
<name>A0ABP7C061_9MICC</name>
<evidence type="ECO:0000313" key="3">
    <source>
        <dbReference type="EMBL" id="GAA3672402.1"/>
    </source>
</evidence>
<keyword evidence="2" id="KW-0808">Transferase</keyword>
<gene>
    <name evidence="3" type="ORF">GCM10023081_08450</name>
</gene>
<dbReference type="PANTHER" id="PTHR23416:SF23">
    <property type="entry name" value="ACETYLTRANSFERASE C18B11.09C-RELATED"/>
    <property type="match status" value="1"/>
</dbReference>
<organism evidence="3 4">
    <name type="scientific">Arthrobacter ginkgonis</name>
    <dbReference type="NCBI Taxonomy" id="1630594"/>
    <lineage>
        <taxon>Bacteria</taxon>
        <taxon>Bacillati</taxon>
        <taxon>Actinomycetota</taxon>
        <taxon>Actinomycetes</taxon>
        <taxon>Micrococcales</taxon>
        <taxon>Micrococcaceae</taxon>
        <taxon>Arthrobacter</taxon>
    </lineage>
</organism>
<dbReference type="InterPro" id="IPR051159">
    <property type="entry name" value="Hexapeptide_acetyltransf"/>
</dbReference>
<dbReference type="Proteomes" id="UP001500752">
    <property type="component" value="Unassembled WGS sequence"/>
</dbReference>
<dbReference type="EMBL" id="BAABEO010000008">
    <property type="protein sequence ID" value="GAA3672402.1"/>
    <property type="molecule type" value="Genomic_DNA"/>
</dbReference>
<proteinExistence type="inferred from homology"/>
<evidence type="ECO:0000256" key="1">
    <source>
        <dbReference type="ARBA" id="ARBA00007274"/>
    </source>
</evidence>
<comment type="caution">
    <text evidence="3">The sequence shown here is derived from an EMBL/GenBank/DDBJ whole genome shotgun (WGS) entry which is preliminary data.</text>
</comment>
<dbReference type="Gene3D" id="2.160.10.10">
    <property type="entry name" value="Hexapeptide repeat proteins"/>
    <property type="match status" value="1"/>
</dbReference>
<dbReference type="InterPro" id="IPR011004">
    <property type="entry name" value="Trimer_LpxA-like_sf"/>
</dbReference>
<dbReference type="SUPFAM" id="SSF51161">
    <property type="entry name" value="Trimeric LpxA-like enzymes"/>
    <property type="match status" value="1"/>
</dbReference>